<feature type="compositionally biased region" description="Basic and acidic residues" evidence="1">
    <location>
        <begin position="58"/>
        <end position="71"/>
    </location>
</feature>
<accession>A0A4Z2GZM2</accession>
<feature type="region of interest" description="Disordered" evidence="1">
    <location>
        <begin position="58"/>
        <end position="77"/>
    </location>
</feature>
<dbReference type="AlphaFoldDB" id="A0A4Z2GZM2"/>
<evidence type="ECO:0000256" key="1">
    <source>
        <dbReference type="SAM" id="MobiDB-lite"/>
    </source>
</evidence>
<comment type="caution">
    <text evidence="2">The sequence shown here is derived from an EMBL/GenBank/DDBJ whole genome shotgun (WGS) entry which is preliminary data.</text>
</comment>
<gene>
    <name evidence="2" type="ORF">EYF80_031716</name>
</gene>
<protein>
    <submittedName>
        <fullName evidence="2">Uncharacterized protein</fullName>
    </submittedName>
</protein>
<feature type="compositionally biased region" description="Basic and acidic residues" evidence="1">
    <location>
        <begin position="7"/>
        <end position="26"/>
    </location>
</feature>
<reference evidence="2 3" key="1">
    <citation type="submission" date="2019-03" db="EMBL/GenBank/DDBJ databases">
        <title>First draft genome of Liparis tanakae, snailfish: a comprehensive survey of snailfish specific genes.</title>
        <authorList>
            <person name="Kim W."/>
            <person name="Song I."/>
            <person name="Jeong J.-H."/>
            <person name="Kim D."/>
            <person name="Kim S."/>
            <person name="Ryu S."/>
            <person name="Song J.Y."/>
            <person name="Lee S.K."/>
        </authorList>
    </citation>
    <scope>NUCLEOTIDE SEQUENCE [LARGE SCALE GENOMIC DNA]</scope>
    <source>
        <tissue evidence="2">Muscle</tissue>
    </source>
</reference>
<proteinExistence type="predicted"/>
<dbReference type="Proteomes" id="UP000314294">
    <property type="component" value="Unassembled WGS sequence"/>
</dbReference>
<evidence type="ECO:0000313" key="2">
    <source>
        <dbReference type="EMBL" id="TNN58044.1"/>
    </source>
</evidence>
<feature type="region of interest" description="Disordered" evidence="1">
    <location>
        <begin position="1"/>
        <end position="32"/>
    </location>
</feature>
<keyword evidence="3" id="KW-1185">Reference proteome</keyword>
<dbReference type="EMBL" id="SRLO01000390">
    <property type="protein sequence ID" value="TNN58044.1"/>
    <property type="molecule type" value="Genomic_DNA"/>
</dbReference>
<name>A0A4Z2GZM2_9TELE</name>
<sequence>MEGGTENQERGNEGSEKKREGGRERSGTCQRGEACRHEWVSSGVGVVTLRDELCVKKGEGEERRGRRDGWRGSKPTFLAGSASVNLLPGEQRSAEGFLTWLSSSSSSSTAF</sequence>
<organism evidence="2 3">
    <name type="scientific">Liparis tanakae</name>
    <name type="common">Tanaka's snailfish</name>
    <dbReference type="NCBI Taxonomy" id="230148"/>
    <lineage>
        <taxon>Eukaryota</taxon>
        <taxon>Metazoa</taxon>
        <taxon>Chordata</taxon>
        <taxon>Craniata</taxon>
        <taxon>Vertebrata</taxon>
        <taxon>Euteleostomi</taxon>
        <taxon>Actinopterygii</taxon>
        <taxon>Neopterygii</taxon>
        <taxon>Teleostei</taxon>
        <taxon>Neoteleostei</taxon>
        <taxon>Acanthomorphata</taxon>
        <taxon>Eupercaria</taxon>
        <taxon>Perciformes</taxon>
        <taxon>Cottioidei</taxon>
        <taxon>Cottales</taxon>
        <taxon>Liparidae</taxon>
        <taxon>Liparis</taxon>
    </lineage>
</organism>
<evidence type="ECO:0000313" key="3">
    <source>
        <dbReference type="Proteomes" id="UP000314294"/>
    </source>
</evidence>